<keyword evidence="2" id="KW-0808">Transferase</keyword>
<dbReference type="AlphaFoldDB" id="A0A6J6FNB9"/>
<dbReference type="InterPro" id="IPR036589">
    <property type="entry name" value="HCY_dom_sf"/>
</dbReference>
<dbReference type="GO" id="GO:0033528">
    <property type="term" value="P:S-methylmethionine cycle"/>
    <property type="evidence" value="ECO:0007669"/>
    <property type="project" value="TreeGrafter"/>
</dbReference>
<sequence length="286" mass="30955">MNRSLKLDGGLSTALEGLGLNLNTSLWTGELLRSNPKAIERAHRAFVDVGAEIIITSAYQISFSGCKERGWSDSEVTSALTLSTELAKSAADGNVKVAASVGPYGAALADGSEYRGRYGFSNSKLREFHERRLEILISAEPDYLALETMPDMQEVEVLLELISEFNSGIPFWVSYSCNSNYKTNAGQEFSEATELVNSHKDAFAVGVNCTAPNLINDLLKVGNSKLPYIVYPNAGREWDANRKEWSGPTSGSFSPDLIAEWIDSGAQIIGGCCGVSPKDIESINIP</sequence>
<reference evidence="6" key="1">
    <citation type="submission" date="2020-05" db="EMBL/GenBank/DDBJ databases">
        <authorList>
            <person name="Chiriac C."/>
            <person name="Salcher M."/>
            <person name="Ghai R."/>
            <person name="Kavagutti S V."/>
        </authorList>
    </citation>
    <scope>NUCLEOTIDE SEQUENCE</scope>
</reference>
<dbReference type="InterPro" id="IPR017226">
    <property type="entry name" value="BHMT-like"/>
</dbReference>
<dbReference type="PANTHER" id="PTHR46015:SF1">
    <property type="entry name" value="HOMOCYSTEINE S-METHYLTRANSFERASE-LIKE ISOFORM 1"/>
    <property type="match status" value="1"/>
</dbReference>
<dbReference type="PROSITE" id="PS50970">
    <property type="entry name" value="HCY"/>
    <property type="match status" value="1"/>
</dbReference>
<accession>A0A6J6FNB9</accession>
<dbReference type="Pfam" id="PF02574">
    <property type="entry name" value="S-methyl_trans"/>
    <property type="match status" value="1"/>
</dbReference>
<organism evidence="6">
    <name type="scientific">freshwater metagenome</name>
    <dbReference type="NCBI Taxonomy" id="449393"/>
    <lineage>
        <taxon>unclassified sequences</taxon>
        <taxon>metagenomes</taxon>
        <taxon>ecological metagenomes</taxon>
    </lineage>
</organism>
<dbReference type="NCBIfam" id="NF007020">
    <property type="entry name" value="PRK09485.1"/>
    <property type="match status" value="1"/>
</dbReference>
<evidence type="ECO:0000256" key="4">
    <source>
        <dbReference type="ARBA" id="ARBA00022833"/>
    </source>
</evidence>
<dbReference type="InterPro" id="IPR003726">
    <property type="entry name" value="HCY_dom"/>
</dbReference>
<dbReference type="PIRSF" id="PIRSF037505">
    <property type="entry name" value="Betaine_HMT"/>
    <property type="match status" value="1"/>
</dbReference>
<evidence type="ECO:0000256" key="3">
    <source>
        <dbReference type="ARBA" id="ARBA00022723"/>
    </source>
</evidence>
<protein>
    <submittedName>
        <fullName evidence="6">Unannotated protein</fullName>
    </submittedName>
</protein>
<dbReference type="Gene3D" id="3.20.20.330">
    <property type="entry name" value="Homocysteine-binding-like domain"/>
    <property type="match status" value="1"/>
</dbReference>
<dbReference type="GO" id="GO:0008270">
    <property type="term" value="F:zinc ion binding"/>
    <property type="evidence" value="ECO:0007669"/>
    <property type="project" value="InterPro"/>
</dbReference>
<proteinExistence type="predicted"/>
<dbReference type="GO" id="GO:0008898">
    <property type="term" value="F:S-adenosylmethionine-homocysteine S-methyltransferase activity"/>
    <property type="evidence" value="ECO:0007669"/>
    <property type="project" value="TreeGrafter"/>
</dbReference>
<dbReference type="EMBL" id="CAEZUF010000026">
    <property type="protein sequence ID" value="CAB4588463.1"/>
    <property type="molecule type" value="Genomic_DNA"/>
</dbReference>
<feature type="domain" description="Hcy-binding" evidence="5">
    <location>
        <begin position="1"/>
        <end position="286"/>
    </location>
</feature>
<gene>
    <name evidence="6" type="ORF">UFOPK1791_00410</name>
</gene>
<evidence type="ECO:0000259" key="5">
    <source>
        <dbReference type="PROSITE" id="PS50970"/>
    </source>
</evidence>
<evidence type="ECO:0000256" key="1">
    <source>
        <dbReference type="ARBA" id="ARBA00022603"/>
    </source>
</evidence>
<dbReference type="GO" id="GO:0032259">
    <property type="term" value="P:methylation"/>
    <property type="evidence" value="ECO:0007669"/>
    <property type="project" value="UniProtKB-KW"/>
</dbReference>
<evidence type="ECO:0000256" key="2">
    <source>
        <dbReference type="ARBA" id="ARBA00022679"/>
    </source>
</evidence>
<keyword evidence="3" id="KW-0479">Metal-binding</keyword>
<dbReference type="SUPFAM" id="SSF82282">
    <property type="entry name" value="Homocysteine S-methyltransferase"/>
    <property type="match status" value="1"/>
</dbReference>
<dbReference type="InterPro" id="IPR051486">
    <property type="entry name" value="Hcy_S-methyltransferase"/>
</dbReference>
<keyword evidence="1" id="KW-0489">Methyltransferase</keyword>
<dbReference type="PANTHER" id="PTHR46015">
    <property type="entry name" value="ZGC:172121"/>
    <property type="match status" value="1"/>
</dbReference>
<evidence type="ECO:0000313" key="6">
    <source>
        <dbReference type="EMBL" id="CAB4588463.1"/>
    </source>
</evidence>
<name>A0A6J6FNB9_9ZZZZ</name>
<keyword evidence="4" id="KW-0862">Zinc</keyword>
<dbReference type="GO" id="GO:0009086">
    <property type="term" value="P:methionine biosynthetic process"/>
    <property type="evidence" value="ECO:0007669"/>
    <property type="project" value="InterPro"/>
</dbReference>